<organism evidence="1 2">
    <name type="scientific">Exaiptasia diaphana</name>
    <name type="common">Tropical sea anemone</name>
    <name type="synonym">Aiptasia pulchella</name>
    <dbReference type="NCBI Taxonomy" id="2652724"/>
    <lineage>
        <taxon>Eukaryota</taxon>
        <taxon>Metazoa</taxon>
        <taxon>Cnidaria</taxon>
        <taxon>Anthozoa</taxon>
        <taxon>Hexacorallia</taxon>
        <taxon>Actiniaria</taxon>
        <taxon>Aiptasiidae</taxon>
        <taxon>Exaiptasia</taxon>
    </lineage>
</organism>
<dbReference type="RefSeq" id="XP_020911511.1">
    <property type="nucleotide sequence ID" value="XM_021055852.2"/>
</dbReference>
<dbReference type="KEGG" id="epa:110249269"/>
<evidence type="ECO:0000313" key="2">
    <source>
        <dbReference type="Proteomes" id="UP000887567"/>
    </source>
</evidence>
<reference evidence="1" key="1">
    <citation type="submission" date="2022-11" db="UniProtKB">
        <authorList>
            <consortium name="EnsemblMetazoa"/>
        </authorList>
    </citation>
    <scope>IDENTIFICATION</scope>
</reference>
<dbReference type="GeneID" id="110249269"/>
<protein>
    <submittedName>
        <fullName evidence="1">Uncharacterized protein</fullName>
    </submittedName>
</protein>
<accession>A0A913XWQ8</accession>
<dbReference type="Proteomes" id="UP000887567">
    <property type="component" value="Unplaced"/>
</dbReference>
<dbReference type="OMA" id="NNATIMG"/>
<dbReference type="AlphaFoldDB" id="A0A913XWQ8"/>
<proteinExistence type="predicted"/>
<evidence type="ECO:0000313" key="1">
    <source>
        <dbReference type="EnsemblMetazoa" id="XP_020911511.1"/>
    </source>
</evidence>
<dbReference type="EnsemblMetazoa" id="XM_021055852.2">
    <property type="protein sequence ID" value="XP_020911511.1"/>
    <property type="gene ID" value="LOC110249269"/>
</dbReference>
<dbReference type="PANTHER" id="PTHR33332">
    <property type="entry name" value="REVERSE TRANSCRIPTASE DOMAIN-CONTAINING PROTEIN"/>
    <property type="match status" value="1"/>
</dbReference>
<name>A0A913XWQ8_EXADI</name>
<sequence length="226" mass="26478">MLIGSSRKISNSSLSVSILNHGIDSTDSFKYLGIIISSDFTWSEHVDYIGKKINQRLSLLRRIKHLLPFKSRLLFYNSLVLPLFDYADVVWGDKNNATIMGNLQTLQNKAAKIILNRPLYSSSIEALNALKWLPLSKRRHYRRCIYIYKCIQGLVSHHLNLERQQDHHNYNTRNNDHFRLPSIKRNWGKQRLSYHAVSDFNLIPKEIKNSSSIQVFKRKILNYFFA</sequence>
<dbReference type="OrthoDB" id="5982559at2759"/>
<keyword evidence="2" id="KW-1185">Reference proteome</keyword>